<dbReference type="EMBL" id="GL376622">
    <property type="status" value="NOT_ANNOTATED_CDS"/>
    <property type="molecule type" value="Genomic_DNA"/>
</dbReference>
<feature type="region of interest" description="Disordered" evidence="2">
    <location>
        <begin position="487"/>
        <end position="514"/>
    </location>
</feature>
<evidence type="ECO:0000256" key="1">
    <source>
        <dbReference type="ARBA" id="ARBA00023125"/>
    </source>
</evidence>
<reference evidence="5" key="2">
    <citation type="submission" date="2010-04" db="EMBL/GenBank/DDBJ databases">
        <authorList>
            <person name="Buell R."/>
            <person name="Hamilton J."/>
            <person name="Hostetler J."/>
        </authorList>
    </citation>
    <scope>NUCLEOTIDE SEQUENCE [LARGE SCALE GENOMIC DNA]</scope>
    <source>
        <strain evidence="5">DAOM:BR144</strain>
    </source>
</reference>
<feature type="region of interest" description="Disordered" evidence="2">
    <location>
        <begin position="1"/>
        <end position="112"/>
    </location>
</feature>
<keyword evidence="5" id="KW-1185">Reference proteome</keyword>
<sequence>MEKTQAEAAAEAALSASARAAEQESTHTDDKDGDHQDTDVQEPAVAEASGPDASSGGDTERQRRLESFELLDAAMDNVVDDDGSESADGQQESKEASEQQQDVGADSGGSQPVEAEQDIVVTEVQQVVPNVNSSAGHKVDVVEAQDAVVDEVSDMGHEPAAQALALADGVGNAHPVELTFVGAQRAPVEMNAMEENTRDATDQSVPMEPVSATSSEHIVAASELPITHGLVSGFEKYEPELLQWMQECQRNNHGLPASHDDVLFFMETKYPEFLENVAGLFEWLTQFLAIYNQMLATRSSGITDMVDPEITLVQQFDRFSDEFKLSAIQQLEETGDLTTVANEFGLKSTTTLVYWKYLRDNNGQLPASKGEEATEQGRRPSFSQEQHLLEWVLSHRETPITKQDIFSHMISAYPEFAVTKTAAALKMWITRFLKRHLSPGITASKDLMSALPVVEGLGIESESDLPDNAVASGLQDSIAAVGVSQVPTSKPPATASIPPTPVPQTKRREKRGCPDGYVLHSNEFKLNALRKLDEGKTISEVTEELGLKSQNTLAYWNSIRDKLATSEKKRFRLAGGGRRSSCTFEDELLSWVTERHQKGEGTDVKAVLDYMREFHPAFTDGKKEPTLRKWILRFFKRCLRTPSTTSGSGDVEKSCIFV</sequence>
<evidence type="ECO:0000313" key="4">
    <source>
        <dbReference type="EnsemblProtists" id="PYU1_T009514"/>
    </source>
</evidence>
<dbReference type="Proteomes" id="UP000019132">
    <property type="component" value="Unassembled WGS sequence"/>
</dbReference>
<reference evidence="4" key="3">
    <citation type="submission" date="2015-02" db="UniProtKB">
        <authorList>
            <consortium name="EnsemblProtists"/>
        </authorList>
    </citation>
    <scope>IDENTIFICATION</scope>
    <source>
        <strain evidence="4">DAOM BR144</strain>
    </source>
</reference>
<dbReference type="eggNOG" id="ENOG502SI2D">
    <property type="taxonomic scope" value="Eukaryota"/>
</dbReference>
<keyword evidence="1" id="KW-0238">DNA-binding</keyword>
<dbReference type="GO" id="GO:0003677">
    <property type="term" value="F:DNA binding"/>
    <property type="evidence" value="ECO:0007669"/>
    <property type="project" value="UniProtKB-KW"/>
</dbReference>
<feature type="compositionally biased region" description="Basic and acidic residues" evidence="2">
    <location>
        <begin position="21"/>
        <end position="38"/>
    </location>
</feature>
<reference evidence="5" key="1">
    <citation type="journal article" date="2010" name="Genome Biol.">
        <title>Genome sequence of the necrotrophic plant pathogen Pythium ultimum reveals original pathogenicity mechanisms and effector repertoire.</title>
        <authorList>
            <person name="Levesque C.A."/>
            <person name="Brouwer H."/>
            <person name="Cano L."/>
            <person name="Hamilton J.P."/>
            <person name="Holt C."/>
            <person name="Huitema E."/>
            <person name="Raffaele S."/>
            <person name="Robideau G.P."/>
            <person name="Thines M."/>
            <person name="Win J."/>
            <person name="Zerillo M.M."/>
            <person name="Beakes G.W."/>
            <person name="Boore J.L."/>
            <person name="Busam D."/>
            <person name="Dumas B."/>
            <person name="Ferriera S."/>
            <person name="Fuerstenberg S.I."/>
            <person name="Gachon C.M."/>
            <person name="Gaulin E."/>
            <person name="Govers F."/>
            <person name="Grenville-Briggs L."/>
            <person name="Horner N."/>
            <person name="Hostetler J."/>
            <person name="Jiang R.H."/>
            <person name="Johnson J."/>
            <person name="Krajaejun T."/>
            <person name="Lin H."/>
            <person name="Meijer H.J."/>
            <person name="Moore B."/>
            <person name="Morris P."/>
            <person name="Phuntmart V."/>
            <person name="Puiu D."/>
            <person name="Shetty J."/>
            <person name="Stajich J.E."/>
            <person name="Tripathy S."/>
            <person name="Wawra S."/>
            <person name="van West P."/>
            <person name="Whitty B.R."/>
            <person name="Coutinho P.M."/>
            <person name="Henrissat B."/>
            <person name="Martin F."/>
            <person name="Thomas P.D."/>
            <person name="Tyler B.M."/>
            <person name="De Vries R.P."/>
            <person name="Kamoun S."/>
            <person name="Yandell M."/>
            <person name="Tisserat N."/>
            <person name="Buell C.R."/>
        </authorList>
    </citation>
    <scope>NUCLEOTIDE SEQUENCE</scope>
    <source>
        <strain evidence="5">DAOM:BR144</strain>
    </source>
</reference>
<dbReference type="InterPro" id="IPR006600">
    <property type="entry name" value="HTH_CenpB_DNA-bd_dom"/>
</dbReference>
<name>K3WX16_GLOUD</name>
<organism evidence="4 5">
    <name type="scientific">Globisporangium ultimum (strain ATCC 200006 / CBS 805.95 / DAOM BR144)</name>
    <name type="common">Pythium ultimum</name>
    <dbReference type="NCBI Taxonomy" id="431595"/>
    <lineage>
        <taxon>Eukaryota</taxon>
        <taxon>Sar</taxon>
        <taxon>Stramenopiles</taxon>
        <taxon>Oomycota</taxon>
        <taxon>Peronosporomycetes</taxon>
        <taxon>Pythiales</taxon>
        <taxon>Pythiaceae</taxon>
        <taxon>Globisporangium</taxon>
    </lineage>
</organism>
<dbReference type="HOGENOM" id="CLU_029086_0_0_1"/>
<dbReference type="PROSITE" id="PS51253">
    <property type="entry name" value="HTH_CENPB"/>
    <property type="match status" value="1"/>
</dbReference>
<feature type="compositionally biased region" description="Basic and acidic residues" evidence="2">
    <location>
        <begin position="58"/>
        <end position="67"/>
    </location>
</feature>
<proteinExistence type="predicted"/>
<dbReference type="InParanoid" id="K3WX16"/>
<protein>
    <recommendedName>
        <fullName evidence="3">HTH CENPB-type domain-containing protein</fullName>
    </recommendedName>
</protein>
<dbReference type="EnsemblProtists" id="PYU1_T009514">
    <property type="protein sequence ID" value="PYU1_T009514"/>
    <property type="gene ID" value="PYU1_G009496"/>
</dbReference>
<dbReference type="VEuPathDB" id="FungiDB:PYU1_G009496"/>
<dbReference type="AlphaFoldDB" id="K3WX16"/>
<feature type="domain" description="HTH CENPB-type" evidence="3">
    <location>
        <begin position="372"/>
        <end position="442"/>
    </location>
</feature>
<accession>K3WX16</accession>
<evidence type="ECO:0000259" key="3">
    <source>
        <dbReference type="PROSITE" id="PS51253"/>
    </source>
</evidence>
<evidence type="ECO:0000256" key="2">
    <source>
        <dbReference type="SAM" id="MobiDB-lite"/>
    </source>
</evidence>
<feature type="compositionally biased region" description="Low complexity" evidence="2">
    <location>
        <begin position="1"/>
        <end position="20"/>
    </location>
</feature>
<evidence type="ECO:0000313" key="5">
    <source>
        <dbReference type="Proteomes" id="UP000019132"/>
    </source>
</evidence>
<dbReference type="STRING" id="431595.K3WX16"/>